<evidence type="ECO:0000313" key="2">
    <source>
        <dbReference type="Proteomes" id="UP000236291"/>
    </source>
</evidence>
<comment type="caution">
    <text evidence="1">The sequence shown here is derived from an EMBL/GenBank/DDBJ whole genome shotgun (WGS) entry which is preliminary data.</text>
</comment>
<gene>
    <name evidence="1" type="ORF">L195_g061284</name>
</gene>
<dbReference type="EMBL" id="ASHM01149944">
    <property type="protein sequence ID" value="PNX62722.1"/>
    <property type="molecule type" value="Genomic_DNA"/>
</dbReference>
<protein>
    <submittedName>
        <fullName evidence="1">Uncharacterized protein</fullName>
    </submittedName>
</protein>
<dbReference type="AlphaFoldDB" id="A0A2K3K8X6"/>
<feature type="non-terminal residue" evidence="1">
    <location>
        <position position="76"/>
    </location>
</feature>
<organism evidence="1 2">
    <name type="scientific">Trifolium pratense</name>
    <name type="common">Red clover</name>
    <dbReference type="NCBI Taxonomy" id="57577"/>
    <lineage>
        <taxon>Eukaryota</taxon>
        <taxon>Viridiplantae</taxon>
        <taxon>Streptophyta</taxon>
        <taxon>Embryophyta</taxon>
        <taxon>Tracheophyta</taxon>
        <taxon>Spermatophyta</taxon>
        <taxon>Magnoliopsida</taxon>
        <taxon>eudicotyledons</taxon>
        <taxon>Gunneridae</taxon>
        <taxon>Pentapetalae</taxon>
        <taxon>rosids</taxon>
        <taxon>fabids</taxon>
        <taxon>Fabales</taxon>
        <taxon>Fabaceae</taxon>
        <taxon>Papilionoideae</taxon>
        <taxon>50 kb inversion clade</taxon>
        <taxon>NPAAA clade</taxon>
        <taxon>Hologalegina</taxon>
        <taxon>IRL clade</taxon>
        <taxon>Trifolieae</taxon>
        <taxon>Trifolium</taxon>
    </lineage>
</organism>
<proteinExistence type="predicted"/>
<accession>A0A2K3K8X6</accession>
<dbReference type="Proteomes" id="UP000236291">
    <property type="component" value="Unassembled WGS sequence"/>
</dbReference>
<evidence type="ECO:0000313" key="1">
    <source>
        <dbReference type="EMBL" id="PNX62722.1"/>
    </source>
</evidence>
<reference evidence="1 2" key="1">
    <citation type="journal article" date="2014" name="Am. J. Bot.">
        <title>Genome assembly and annotation for red clover (Trifolium pratense; Fabaceae).</title>
        <authorList>
            <person name="Istvanek J."/>
            <person name="Jaros M."/>
            <person name="Krenek A."/>
            <person name="Repkova J."/>
        </authorList>
    </citation>
    <scope>NUCLEOTIDE SEQUENCE [LARGE SCALE GENOMIC DNA]</scope>
    <source>
        <strain evidence="2">cv. Tatra</strain>
        <tissue evidence="1">Young leaves</tissue>
    </source>
</reference>
<name>A0A2K3K8X6_TRIPR</name>
<sequence length="76" mass="8345">MQSILPIIPGNPRVSLTSSILFKSSWVGALIYTASYNRMIPVQNLRKHSNAVEPPILMYSSTASAAIPYPIIRMAV</sequence>
<reference evidence="1 2" key="2">
    <citation type="journal article" date="2017" name="Front. Plant Sci.">
        <title>Gene Classification and Mining of Molecular Markers Useful in Red Clover (Trifolium pratense) Breeding.</title>
        <authorList>
            <person name="Istvanek J."/>
            <person name="Dluhosova J."/>
            <person name="Dluhos P."/>
            <person name="Patkova L."/>
            <person name="Nedelnik J."/>
            <person name="Repkova J."/>
        </authorList>
    </citation>
    <scope>NUCLEOTIDE SEQUENCE [LARGE SCALE GENOMIC DNA]</scope>
    <source>
        <strain evidence="2">cv. Tatra</strain>
        <tissue evidence="1">Young leaves</tissue>
    </source>
</reference>